<dbReference type="RefSeq" id="WP_020212864.1">
    <property type="nucleotide sequence ID" value="NZ_JRLX01000029.1"/>
</dbReference>
<name>A0A0A2LX91_9FLAO</name>
<keyword evidence="1" id="KW-0732">Signal</keyword>
<feature type="signal peptide" evidence="1">
    <location>
        <begin position="1"/>
        <end position="19"/>
    </location>
</feature>
<protein>
    <recommendedName>
        <fullName evidence="2">Outer membrane protein beta-barrel domain-containing protein</fullName>
    </recommendedName>
</protein>
<dbReference type="STRING" id="1121895.GCA_000378485_01710"/>
<gene>
    <name evidence="3" type="ORF">Q765_18455</name>
</gene>
<evidence type="ECO:0000313" key="4">
    <source>
        <dbReference type="Proteomes" id="UP000030152"/>
    </source>
</evidence>
<proteinExistence type="predicted"/>
<dbReference type="InterPro" id="IPR011250">
    <property type="entry name" value="OMP/PagP_B-barrel"/>
</dbReference>
<sequence>MKKVLLTIFLAFAGFTAQAQFGIKGGFNFANLKGDGPDNFNVLTNWHIGVLYEADLNSFISVQPEFLYSAQGAKLRNEEIKLNYFSVPVLLKVYVTDGFNLQAGPQFGMLLSESDNFSRYNSETFDFGLTGGLEYFITDGFFVQARYYQGTKDVTNNTDLKNTVVSASLGFIF</sequence>
<reference evidence="3 4" key="1">
    <citation type="submission" date="2013-09" db="EMBL/GenBank/DDBJ databases">
        <authorList>
            <person name="Zeng Z."/>
            <person name="Chen C."/>
        </authorList>
    </citation>
    <scope>NUCLEOTIDE SEQUENCE [LARGE SCALE GENOMIC DNA]</scope>
    <source>
        <strain evidence="3 4">WB 3.3-2</strain>
    </source>
</reference>
<feature type="domain" description="Outer membrane protein beta-barrel" evidence="2">
    <location>
        <begin position="19"/>
        <end position="154"/>
    </location>
</feature>
<dbReference type="AlphaFoldDB" id="A0A0A2LX91"/>
<feature type="chain" id="PRO_5002002491" description="Outer membrane protein beta-barrel domain-containing protein" evidence="1">
    <location>
        <begin position="20"/>
        <end position="173"/>
    </location>
</feature>
<comment type="caution">
    <text evidence="3">The sequence shown here is derived from an EMBL/GenBank/DDBJ whole genome shotgun (WGS) entry which is preliminary data.</text>
</comment>
<dbReference type="SUPFAM" id="SSF56925">
    <property type="entry name" value="OMPA-like"/>
    <property type="match status" value="1"/>
</dbReference>
<evidence type="ECO:0000313" key="3">
    <source>
        <dbReference type="EMBL" id="KGO84997.1"/>
    </source>
</evidence>
<dbReference type="OrthoDB" id="947434at2"/>
<dbReference type="eggNOG" id="COG3637">
    <property type="taxonomic scope" value="Bacteria"/>
</dbReference>
<dbReference type="EMBL" id="JRLX01000029">
    <property type="protein sequence ID" value="KGO84997.1"/>
    <property type="molecule type" value="Genomic_DNA"/>
</dbReference>
<dbReference type="InterPro" id="IPR025665">
    <property type="entry name" value="Beta-barrel_OMP_2"/>
</dbReference>
<keyword evidence="4" id="KW-1185">Reference proteome</keyword>
<organism evidence="3 4">
    <name type="scientific">Flavobacterium rivuli WB 3.3-2 = DSM 21788</name>
    <dbReference type="NCBI Taxonomy" id="1121895"/>
    <lineage>
        <taxon>Bacteria</taxon>
        <taxon>Pseudomonadati</taxon>
        <taxon>Bacteroidota</taxon>
        <taxon>Flavobacteriia</taxon>
        <taxon>Flavobacteriales</taxon>
        <taxon>Flavobacteriaceae</taxon>
        <taxon>Flavobacterium</taxon>
    </lineage>
</organism>
<evidence type="ECO:0000256" key="1">
    <source>
        <dbReference type="SAM" id="SignalP"/>
    </source>
</evidence>
<dbReference type="Proteomes" id="UP000030152">
    <property type="component" value="Unassembled WGS sequence"/>
</dbReference>
<evidence type="ECO:0000259" key="2">
    <source>
        <dbReference type="Pfam" id="PF13568"/>
    </source>
</evidence>
<dbReference type="Pfam" id="PF13568">
    <property type="entry name" value="OMP_b-brl_2"/>
    <property type="match status" value="1"/>
</dbReference>
<accession>A0A0A2LX91</accession>